<evidence type="ECO:0000313" key="6">
    <source>
        <dbReference type="EMBL" id="KIK49206.1"/>
    </source>
</evidence>
<dbReference type="InParanoid" id="A0A0D0B553"/>
<feature type="compositionally biased region" description="Polar residues" evidence="4">
    <location>
        <begin position="350"/>
        <end position="364"/>
    </location>
</feature>
<reference evidence="6 7" key="1">
    <citation type="submission" date="2014-04" db="EMBL/GenBank/DDBJ databases">
        <authorList>
            <consortium name="DOE Joint Genome Institute"/>
            <person name="Kuo A."/>
            <person name="Ruytinx J."/>
            <person name="Rineau F."/>
            <person name="Colpaert J."/>
            <person name="Kohler A."/>
            <person name="Nagy L.G."/>
            <person name="Floudas D."/>
            <person name="Copeland A."/>
            <person name="Barry K.W."/>
            <person name="Cichocki N."/>
            <person name="Veneault-Fourrey C."/>
            <person name="LaButti K."/>
            <person name="Lindquist E.A."/>
            <person name="Lipzen A."/>
            <person name="Lundell T."/>
            <person name="Morin E."/>
            <person name="Murat C."/>
            <person name="Sun H."/>
            <person name="Tunlid A."/>
            <person name="Henrissat B."/>
            <person name="Grigoriev I.V."/>
            <person name="Hibbett D.S."/>
            <person name="Martin F."/>
            <person name="Nordberg H.P."/>
            <person name="Cantor M.N."/>
            <person name="Hua S.X."/>
        </authorList>
    </citation>
    <scope>NUCLEOTIDE SEQUENCE [LARGE SCALE GENOMIC DNA]</scope>
    <source>
        <strain evidence="6 7">UH-Slu-Lm8-n1</strain>
    </source>
</reference>
<feature type="region of interest" description="Disordered" evidence="4">
    <location>
        <begin position="1"/>
        <end position="26"/>
    </location>
</feature>
<feature type="compositionally biased region" description="Low complexity" evidence="4">
    <location>
        <begin position="632"/>
        <end position="642"/>
    </location>
</feature>
<dbReference type="CDD" id="cd17745">
    <property type="entry name" value="BRCT_p53bp1_rpt1"/>
    <property type="match status" value="1"/>
</dbReference>
<dbReference type="InterPro" id="IPR047250">
    <property type="entry name" value="BRCT_p53bp1-like_rpt2"/>
</dbReference>
<evidence type="ECO:0000256" key="1">
    <source>
        <dbReference type="ARBA" id="ARBA00004123"/>
    </source>
</evidence>
<feature type="compositionally biased region" description="Basic and acidic residues" evidence="4">
    <location>
        <begin position="401"/>
        <end position="416"/>
    </location>
</feature>
<feature type="compositionally biased region" description="Polar residues" evidence="4">
    <location>
        <begin position="11"/>
        <end position="26"/>
    </location>
</feature>
<feature type="compositionally biased region" description="Polar residues" evidence="4">
    <location>
        <begin position="278"/>
        <end position="292"/>
    </location>
</feature>
<dbReference type="OrthoDB" id="129353at2759"/>
<feature type="compositionally biased region" description="Basic and acidic residues" evidence="4">
    <location>
        <begin position="252"/>
        <end position="261"/>
    </location>
</feature>
<dbReference type="HOGENOM" id="CLU_007788_0_0_1"/>
<organism evidence="6 7">
    <name type="scientific">Suillus luteus UH-Slu-Lm8-n1</name>
    <dbReference type="NCBI Taxonomy" id="930992"/>
    <lineage>
        <taxon>Eukaryota</taxon>
        <taxon>Fungi</taxon>
        <taxon>Dikarya</taxon>
        <taxon>Basidiomycota</taxon>
        <taxon>Agaricomycotina</taxon>
        <taxon>Agaricomycetes</taxon>
        <taxon>Agaricomycetidae</taxon>
        <taxon>Boletales</taxon>
        <taxon>Suillineae</taxon>
        <taxon>Suillaceae</taxon>
        <taxon>Suillus</taxon>
    </lineage>
</organism>
<dbReference type="GO" id="GO:0005634">
    <property type="term" value="C:nucleus"/>
    <property type="evidence" value="ECO:0007669"/>
    <property type="project" value="UniProtKB-SubCell"/>
</dbReference>
<feature type="compositionally biased region" description="Basic and acidic residues" evidence="4">
    <location>
        <begin position="1"/>
        <end position="10"/>
    </location>
</feature>
<dbReference type="PANTHER" id="PTHR15321:SF3">
    <property type="entry name" value="TP53-BINDING PROTEIN 1"/>
    <property type="match status" value="1"/>
</dbReference>
<proteinExistence type="predicted"/>
<dbReference type="InterPro" id="IPR047252">
    <property type="entry name" value="TP53BP1-like"/>
</dbReference>
<dbReference type="Proteomes" id="UP000054485">
    <property type="component" value="Unassembled WGS sequence"/>
</dbReference>
<accession>A0A0D0B553</accession>
<comment type="subcellular location">
    <subcellularLocation>
        <location evidence="1">Nucleus</location>
    </subcellularLocation>
</comment>
<feature type="compositionally biased region" description="Basic and acidic residues" evidence="4">
    <location>
        <begin position="42"/>
        <end position="51"/>
    </location>
</feature>
<feature type="compositionally biased region" description="Low complexity" evidence="4">
    <location>
        <begin position="585"/>
        <end position="601"/>
    </location>
</feature>
<feature type="compositionally biased region" description="Polar residues" evidence="4">
    <location>
        <begin position="155"/>
        <end position="176"/>
    </location>
</feature>
<feature type="compositionally biased region" description="Polar residues" evidence="4">
    <location>
        <begin position="433"/>
        <end position="450"/>
    </location>
</feature>
<evidence type="ECO:0000256" key="3">
    <source>
        <dbReference type="ARBA" id="ARBA00023242"/>
    </source>
</evidence>
<dbReference type="InterPro" id="IPR036420">
    <property type="entry name" value="BRCT_dom_sf"/>
</dbReference>
<feature type="compositionally biased region" description="Acidic residues" evidence="4">
    <location>
        <begin position="697"/>
        <end position="711"/>
    </location>
</feature>
<dbReference type="AlphaFoldDB" id="A0A0D0B553"/>
<dbReference type="SUPFAM" id="SSF63748">
    <property type="entry name" value="Tudor/PWWP/MBT"/>
    <property type="match status" value="1"/>
</dbReference>
<evidence type="ECO:0000313" key="7">
    <source>
        <dbReference type="Proteomes" id="UP000054485"/>
    </source>
</evidence>
<dbReference type="SUPFAM" id="SSF52113">
    <property type="entry name" value="BRCT domain"/>
    <property type="match status" value="2"/>
</dbReference>
<dbReference type="InterPro" id="IPR047249">
    <property type="entry name" value="BRCT_p53bp1-like_rpt1"/>
</dbReference>
<dbReference type="CDD" id="cd17724">
    <property type="entry name" value="BRCT_p53bp1_rpt2"/>
    <property type="match status" value="1"/>
</dbReference>
<sequence>MDSIFDHSDSVESQPTQLLQHALTKQKSFAEHNDEWGLNHECEQEGDDRNRSTNFSIDSIMVPPARGSTSRYQLNWLAPTQTQPQVLHREDEIVEEGSQKENTPASNKNKRENVARTRSSSPQASSANVKGFHADSLSHPDSRTASGIGKANVPKSVSFQSPRSTRLAQPLLQPTKSLPVATSRRQRSLSLCSQDSFGGAVSQDPAANYIAQATQVFDVPLSDLGRTTTTDLAMDDPIDHSSNSQEEDGDSWMDKIRRAYEQSKSSEANGSVLVAGTPSHSGGSAESSQNASFPHPDASQLLNDEDSLESLEAQRNRYGIQANASQSSLIVADDEVSEEKKSTAFPEQFAPTQPSTPRDNTATSAVTEDLYALTLRSRSARATFGTTSSPGPRNLLSLIRPEQRERRLRLMRDKDASAPPPPVSDRAAVQPNEPAQTPSDHAETQPSSFVATRPSDLLSEDTGAPSPVRQAPFYRPRLSQPQYGNLDIVPDSDPPMPSATTPTRDIRLSESPTKRLFQPLSPMSELSSGEIVPDSMEVHESSQDPEGDVPLAALLQVRSAAKSTAAPASGKTRSSLMPIPPPPVLAKSVKPPVKPSTTKPKSSTRGKKAKQESGEIPSSAPEQDQQDRTSVPEKVTTPTVVPYSAKNGKGKALPAPTRKSTRTRAESTTKKRKHSSDTEASNEGQDEPHPTPSAEKQEEEETEPTDDDAYMDIDPAPVEIKAPSSRKRRRVEDVKPVRAPLKASTRSKTADTPAPATRVAKRLRHTVSTGRALAAQPATRVFALWKQDGHFYAGTVHSLQTGTKYLVKFDDETDDQVDVAMLRRCELQVGDAVILCHGNLRGTVVDISQMESGSVEVEFDDGSDTTRSDHAISDFRIASRAIQSHWKNRTLTADSIVTIIRPKPIRATSSPSGMSLMSATSLKHNKPFAKTGFVVTLTVRNKHPEQMKDSVMLAIKHNGGTVIDDWSSIFPMEGTHSQSNKRWIASQENFKFKPKPEFEGLERVFLLADDYNQKPKFLVALALGIPCLSNEWIRDDYQNKQTSPDWQAVLLPAGFSETLSARVSQLVDLDWGNCKEHLTDIMSNTVASKLFSGKTVLCLGADLVPLPSRGGRKGSPDATQDASRVVPWIMICMGASRVEAVTEVKFASKDLSAYDYVIVKEATDFPEDLQDDVTLVHVPWVKDCLVSGRLLTLPSR</sequence>
<dbReference type="PANTHER" id="PTHR15321">
    <property type="entry name" value="TUMOR SUPPRESSOR P53-BINDING PROTEIN 1"/>
    <property type="match status" value="1"/>
</dbReference>
<feature type="region of interest" description="Disordered" evidence="4">
    <location>
        <begin position="94"/>
        <end position="186"/>
    </location>
</feature>
<dbReference type="PROSITE" id="PS50172">
    <property type="entry name" value="BRCT"/>
    <property type="match status" value="1"/>
</dbReference>
<feature type="region of interest" description="Disordered" evidence="4">
    <location>
        <begin position="381"/>
        <end position="758"/>
    </location>
</feature>
<dbReference type="Pfam" id="PF18115">
    <property type="entry name" value="Tudor_3"/>
    <property type="match status" value="1"/>
</dbReference>
<evidence type="ECO:0000259" key="5">
    <source>
        <dbReference type="PROSITE" id="PS50172"/>
    </source>
</evidence>
<dbReference type="InterPro" id="IPR041297">
    <property type="entry name" value="Crb2_Tudor"/>
</dbReference>
<name>A0A0D0B553_9AGAM</name>
<gene>
    <name evidence="6" type="ORF">CY34DRAFT_797146</name>
</gene>
<dbReference type="GO" id="GO:0042393">
    <property type="term" value="F:histone binding"/>
    <property type="evidence" value="ECO:0007669"/>
    <property type="project" value="TreeGrafter"/>
</dbReference>
<dbReference type="STRING" id="930992.A0A0D0B553"/>
<dbReference type="Gene3D" id="3.40.50.10190">
    <property type="entry name" value="BRCT domain"/>
    <property type="match status" value="1"/>
</dbReference>
<dbReference type="GO" id="GO:0000077">
    <property type="term" value="P:DNA damage checkpoint signaling"/>
    <property type="evidence" value="ECO:0007669"/>
    <property type="project" value="TreeGrafter"/>
</dbReference>
<keyword evidence="3" id="KW-0539">Nucleus</keyword>
<evidence type="ECO:0000256" key="4">
    <source>
        <dbReference type="SAM" id="MobiDB-lite"/>
    </source>
</evidence>
<feature type="compositionally biased region" description="Basic and acidic residues" evidence="4">
    <location>
        <begin position="132"/>
        <end position="142"/>
    </location>
</feature>
<feature type="compositionally biased region" description="Polar residues" evidence="4">
    <location>
        <begin position="116"/>
        <end position="128"/>
    </location>
</feature>
<feature type="region of interest" description="Disordered" evidence="4">
    <location>
        <begin position="228"/>
        <end position="301"/>
    </location>
</feature>
<dbReference type="EMBL" id="KN835133">
    <property type="protein sequence ID" value="KIK49206.1"/>
    <property type="molecule type" value="Genomic_DNA"/>
</dbReference>
<keyword evidence="2" id="KW-0227">DNA damage</keyword>
<dbReference type="Gene3D" id="2.30.30.140">
    <property type="match status" value="1"/>
</dbReference>
<feature type="domain" description="BRCT" evidence="5">
    <location>
        <begin position="1086"/>
        <end position="1196"/>
    </location>
</feature>
<keyword evidence="7" id="KW-1185">Reference proteome</keyword>
<dbReference type="InterPro" id="IPR001357">
    <property type="entry name" value="BRCT_dom"/>
</dbReference>
<feature type="region of interest" description="Disordered" evidence="4">
    <location>
        <begin position="42"/>
        <end position="66"/>
    </location>
</feature>
<feature type="region of interest" description="Disordered" evidence="4">
    <location>
        <begin position="332"/>
        <end position="364"/>
    </location>
</feature>
<protein>
    <recommendedName>
        <fullName evidence="5">BRCT domain-containing protein</fullName>
    </recommendedName>
</protein>
<reference evidence="7" key="2">
    <citation type="submission" date="2015-01" db="EMBL/GenBank/DDBJ databases">
        <title>Evolutionary Origins and Diversification of the Mycorrhizal Mutualists.</title>
        <authorList>
            <consortium name="DOE Joint Genome Institute"/>
            <consortium name="Mycorrhizal Genomics Consortium"/>
            <person name="Kohler A."/>
            <person name="Kuo A."/>
            <person name="Nagy L.G."/>
            <person name="Floudas D."/>
            <person name="Copeland A."/>
            <person name="Barry K.W."/>
            <person name="Cichocki N."/>
            <person name="Veneault-Fourrey C."/>
            <person name="LaButti K."/>
            <person name="Lindquist E.A."/>
            <person name="Lipzen A."/>
            <person name="Lundell T."/>
            <person name="Morin E."/>
            <person name="Murat C."/>
            <person name="Riley R."/>
            <person name="Ohm R."/>
            <person name="Sun H."/>
            <person name="Tunlid A."/>
            <person name="Henrissat B."/>
            <person name="Grigoriev I.V."/>
            <person name="Hibbett D.S."/>
            <person name="Martin F."/>
        </authorList>
    </citation>
    <scope>NUCLEOTIDE SEQUENCE [LARGE SCALE GENOMIC DNA]</scope>
    <source>
        <strain evidence="7">UH-Slu-Lm8-n1</strain>
    </source>
</reference>
<dbReference type="GO" id="GO:0045944">
    <property type="term" value="P:positive regulation of transcription by RNA polymerase II"/>
    <property type="evidence" value="ECO:0007669"/>
    <property type="project" value="TreeGrafter"/>
</dbReference>
<evidence type="ECO:0000256" key="2">
    <source>
        <dbReference type="ARBA" id="ARBA00022763"/>
    </source>
</evidence>